<dbReference type="EMBL" id="CP059274">
    <property type="protein sequence ID" value="QLQ82487.1"/>
    <property type="molecule type" value="Genomic_DNA"/>
</dbReference>
<reference evidence="8 9" key="1">
    <citation type="submission" date="2020-06" db="EMBL/GenBank/DDBJ databases">
        <title>The yeast mating-type switching endonuclease HO is a domesticated member of an unorthodox homing genetic element family.</title>
        <authorList>
            <person name="Coughlan A.Y."/>
            <person name="Lombardi L."/>
            <person name="Braun-Galleani S."/>
            <person name="Martos A.R."/>
            <person name="Galeote V."/>
            <person name="Bigey F."/>
            <person name="Dequin S."/>
            <person name="Byrne K.P."/>
            <person name="Wolfe K.H."/>
        </authorList>
    </citation>
    <scope>NUCLEOTIDE SEQUENCE [LARGE SCALE GENOMIC DNA]</scope>
    <source>
        <strain evidence="8 9">CBS2947</strain>
    </source>
</reference>
<keyword evidence="2 5" id="KW-0812">Transmembrane</keyword>
<evidence type="ECO:0000313" key="9">
    <source>
        <dbReference type="Proteomes" id="UP000510647"/>
    </source>
</evidence>
<sequence length="242" mass="27253">MIGRNLGLLVAFLLQIVSPVVASTSYVSLRSESDRDATSVKELISQASKDSPLVIFRFTNYPIVEEWRLDEGHAPYLASFLESGDSYQDDFTLEDVSYSEIFNLGDLTLSASELLYNYYLKGKTVVVFNFERPNYELAKVDEFMESAYLFLADSVNGIETVVLNVVRTTNSHRAPDRRAKVEQEKQPDNDVLSTIWTEGLIMCLIVSLLLIAILIVAISWMNSLQISYGALERSTNPLKKTK</sequence>
<dbReference type="InterPro" id="IPR046756">
    <property type="entry name" value="VAS1/VOA1_TM"/>
</dbReference>
<dbReference type="GO" id="GO:0016020">
    <property type="term" value="C:membrane"/>
    <property type="evidence" value="ECO:0007669"/>
    <property type="project" value="UniProtKB-SubCell"/>
</dbReference>
<name>A0A7H9HZX7_9SACH</name>
<evidence type="ECO:0000256" key="3">
    <source>
        <dbReference type="ARBA" id="ARBA00022989"/>
    </source>
</evidence>
<keyword evidence="4 5" id="KW-0472">Membrane</keyword>
<comment type="subcellular location">
    <subcellularLocation>
        <location evidence="1">Membrane</location>
        <topology evidence="1">Single-pass membrane protein</topology>
    </subcellularLocation>
</comment>
<evidence type="ECO:0000313" key="8">
    <source>
        <dbReference type="EMBL" id="QLQ82487.1"/>
    </source>
</evidence>
<evidence type="ECO:0000256" key="2">
    <source>
        <dbReference type="ARBA" id="ARBA00022692"/>
    </source>
</evidence>
<dbReference type="Pfam" id="PF20520">
    <property type="entry name" value="Ac45-VOA1_TM"/>
    <property type="match status" value="1"/>
</dbReference>
<feature type="signal peptide" evidence="6">
    <location>
        <begin position="1"/>
        <end position="22"/>
    </location>
</feature>
<dbReference type="Proteomes" id="UP000510647">
    <property type="component" value="Chromosome 8"/>
</dbReference>
<keyword evidence="3 5" id="KW-1133">Transmembrane helix</keyword>
<protein>
    <recommendedName>
        <fullName evidence="7">V-type proton ATPase subunit S1/VOA1 transmembrane domain-containing protein</fullName>
    </recommendedName>
</protein>
<dbReference type="AlphaFoldDB" id="A0A7H9HZX7"/>
<evidence type="ECO:0000259" key="7">
    <source>
        <dbReference type="Pfam" id="PF20520"/>
    </source>
</evidence>
<evidence type="ECO:0000256" key="1">
    <source>
        <dbReference type="ARBA" id="ARBA00004167"/>
    </source>
</evidence>
<gene>
    <name evidence="8" type="ORF">HG537_0H02490</name>
</gene>
<evidence type="ECO:0000256" key="6">
    <source>
        <dbReference type="SAM" id="SignalP"/>
    </source>
</evidence>
<feature type="domain" description="V-type proton ATPase subunit S1/VOA1 transmembrane" evidence="7">
    <location>
        <begin position="195"/>
        <end position="232"/>
    </location>
</feature>
<feature type="chain" id="PRO_5028991448" description="V-type proton ATPase subunit S1/VOA1 transmembrane domain-containing protein" evidence="6">
    <location>
        <begin position="23"/>
        <end position="242"/>
    </location>
</feature>
<feature type="transmembrane region" description="Helical" evidence="5">
    <location>
        <begin position="199"/>
        <end position="221"/>
    </location>
</feature>
<evidence type="ECO:0000256" key="4">
    <source>
        <dbReference type="ARBA" id="ARBA00023136"/>
    </source>
</evidence>
<evidence type="ECO:0000256" key="5">
    <source>
        <dbReference type="SAM" id="Phobius"/>
    </source>
</evidence>
<proteinExistence type="predicted"/>
<organism evidence="8 9">
    <name type="scientific">Torulaspora globosa</name>
    <dbReference type="NCBI Taxonomy" id="48254"/>
    <lineage>
        <taxon>Eukaryota</taxon>
        <taxon>Fungi</taxon>
        <taxon>Dikarya</taxon>
        <taxon>Ascomycota</taxon>
        <taxon>Saccharomycotina</taxon>
        <taxon>Saccharomycetes</taxon>
        <taxon>Saccharomycetales</taxon>
        <taxon>Saccharomycetaceae</taxon>
        <taxon>Torulaspora</taxon>
    </lineage>
</organism>
<accession>A0A7H9HZX7</accession>
<keyword evidence="9" id="KW-1185">Reference proteome</keyword>
<keyword evidence="6" id="KW-0732">Signal</keyword>
<dbReference type="OrthoDB" id="9985059at2759"/>